<comment type="caution">
    <text evidence="1">The sequence shown here is derived from an EMBL/GenBank/DDBJ whole genome shotgun (WGS) entry which is preliminary data.</text>
</comment>
<reference evidence="1 2" key="1">
    <citation type="journal article" date="2020" name="Cell Rep.">
        <title>Local necrotic cells trigger systemic immune activation via gut microbiome dysbiosis in Drosophila.</title>
        <authorList>
            <person name="Kosakamoto H."/>
            <person name="Yamauchi T."/>
            <person name="Akuzawa-Tokita Y."/>
            <person name="Nishimura K."/>
            <person name="Soga T."/>
            <person name="Murakami T."/>
            <person name="Mori H."/>
            <person name="Yamamoto K."/>
            <person name="Miyazaki R."/>
            <person name="Koto A."/>
            <person name="Miura M."/>
            <person name="Obata F."/>
        </authorList>
    </citation>
    <scope>NUCLEOTIDE SEQUENCE [LARGE SCALE GENOMIC DNA]</scope>
    <source>
        <strain evidence="1 2">Ai</strain>
    </source>
</reference>
<keyword evidence="2" id="KW-1185">Reference proteome</keyword>
<name>A0A6V8I9W2_9PROT</name>
<protein>
    <submittedName>
        <fullName evidence="1">Uncharacterized protein</fullName>
    </submittedName>
</protein>
<organism evidence="1 2">
    <name type="scientific">Acetobacter persici</name>
    <dbReference type="NCBI Taxonomy" id="1076596"/>
    <lineage>
        <taxon>Bacteria</taxon>
        <taxon>Pseudomonadati</taxon>
        <taxon>Pseudomonadota</taxon>
        <taxon>Alphaproteobacteria</taxon>
        <taxon>Acetobacterales</taxon>
        <taxon>Acetobacteraceae</taxon>
        <taxon>Acetobacter</taxon>
    </lineage>
</organism>
<dbReference type="Proteomes" id="UP000548726">
    <property type="component" value="Unassembled WGS sequence"/>
</dbReference>
<evidence type="ECO:0000313" key="2">
    <source>
        <dbReference type="Proteomes" id="UP000548726"/>
    </source>
</evidence>
<evidence type="ECO:0000313" key="1">
    <source>
        <dbReference type="EMBL" id="GFE94408.1"/>
    </source>
</evidence>
<dbReference type="RefSeq" id="WP_086654871.1">
    <property type="nucleotide sequence ID" value="NZ_BLJP01000012.1"/>
</dbReference>
<dbReference type="EMBL" id="BLJP01000012">
    <property type="protein sequence ID" value="GFE94408.1"/>
    <property type="molecule type" value="Genomic_DNA"/>
</dbReference>
<dbReference type="OrthoDB" id="9971470at2"/>
<dbReference type="AlphaFoldDB" id="A0A6V8I9W2"/>
<accession>A0A6V8I9W2</accession>
<gene>
    <name evidence="1" type="ORF">DmAi_24670</name>
</gene>
<proteinExistence type="predicted"/>
<sequence>MSAILEDRPASFPGLATSHNHPAAISSRIGLLRAQNEILLQHAEALERYREACAASENPEGASAWHRLANLARNEAHWFSFRADVLEDSAKHILEPKKCA</sequence>